<dbReference type="PANTHER" id="PTHR45676:SF41">
    <property type="entry name" value="RING-H2 FINGER PROTEIN ATL66"/>
    <property type="match status" value="1"/>
</dbReference>
<keyword evidence="1" id="KW-0862">Zinc</keyword>
<keyword evidence="3" id="KW-0812">Transmembrane</keyword>
<evidence type="ECO:0000313" key="6">
    <source>
        <dbReference type="Proteomes" id="UP001152484"/>
    </source>
</evidence>
<keyword evidence="3" id="KW-0472">Membrane</keyword>
<reference evidence="5" key="1">
    <citation type="submission" date="2022-07" db="EMBL/GenBank/DDBJ databases">
        <authorList>
            <person name="Macas J."/>
            <person name="Novak P."/>
            <person name="Neumann P."/>
        </authorList>
    </citation>
    <scope>NUCLEOTIDE SEQUENCE</scope>
</reference>
<dbReference type="AlphaFoldDB" id="A0A9P0ZRQ3"/>
<dbReference type="Pfam" id="PF13639">
    <property type="entry name" value="zf-RING_2"/>
    <property type="match status" value="1"/>
</dbReference>
<evidence type="ECO:0000256" key="3">
    <source>
        <dbReference type="SAM" id="Phobius"/>
    </source>
</evidence>
<keyword evidence="1" id="KW-0863">Zinc-finger</keyword>
<dbReference type="GO" id="GO:0008270">
    <property type="term" value="F:zinc ion binding"/>
    <property type="evidence" value="ECO:0007669"/>
    <property type="project" value="UniProtKB-KW"/>
</dbReference>
<dbReference type="SUPFAM" id="SSF57850">
    <property type="entry name" value="RING/U-box"/>
    <property type="match status" value="1"/>
</dbReference>
<evidence type="ECO:0000259" key="4">
    <source>
        <dbReference type="PROSITE" id="PS50089"/>
    </source>
</evidence>
<dbReference type="InterPro" id="IPR013083">
    <property type="entry name" value="Znf_RING/FYVE/PHD"/>
</dbReference>
<dbReference type="Proteomes" id="UP001152484">
    <property type="component" value="Unassembled WGS sequence"/>
</dbReference>
<feature type="transmembrane region" description="Helical" evidence="3">
    <location>
        <begin position="29"/>
        <end position="49"/>
    </location>
</feature>
<gene>
    <name evidence="5" type="ORF">CEURO_LOCUS19658</name>
</gene>
<sequence>MAENSSSTSVPLRKLSTCSNFAYTGKLTLIIVVVLAVVCLFFAFFRLFLRRTSCHRGLRPDHRRSGVREASGSAISAPIGPDPSLHETLQTFPHLCSSSKWTNNGTPAECSVCLSELRDGETGRVLPGCEHCFHAECIERWFRAHANCPLCRARILLVKSPSHLIHCRAEAIPSAGSQPVNTPPALMDQTMEVSVRIEK</sequence>
<evidence type="ECO:0000256" key="1">
    <source>
        <dbReference type="PROSITE-ProRule" id="PRU00175"/>
    </source>
</evidence>
<name>A0A9P0ZRQ3_CUSEU</name>
<dbReference type="SMART" id="SM00184">
    <property type="entry name" value="RING"/>
    <property type="match status" value="1"/>
</dbReference>
<keyword evidence="3" id="KW-1133">Transmembrane helix</keyword>
<evidence type="ECO:0000256" key="2">
    <source>
        <dbReference type="SAM" id="MobiDB-lite"/>
    </source>
</evidence>
<evidence type="ECO:0000313" key="5">
    <source>
        <dbReference type="EMBL" id="CAH9112607.1"/>
    </source>
</evidence>
<proteinExistence type="predicted"/>
<keyword evidence="1" id="KW-0479">Metal-binding</keyword>
<dbReference type="PANTHER" id="PTHR45676">
    <property type="entry name" value="RING-H2 FINGER PROTEIN ATL51-RELATED"/>
    <property type="match status" value="1"/>
</dbReference>
<dbReference type="PROSITE" id="PS50089">
    <property type="entry name" value="ZF_RING_2"/>
    <property type="match status" value="1"/>
</dbReference>
<dbReference type="OrthoDB" id="8062037at2759"/>
<organism evidence="5 6">
    <name type="scientific">Cuscuta europaea</name>
    <name type="common">European dodder</name>
    <dbReference type="NCBI Taxonomy" id="41803"/>
    <lineage>
        <taxon>Eukaryota</taxon>
        <taxon>Viridiplantae</taxon>
        <taxon>Streptophyta</taxon>
        <taxon>Embryophyta</taxon>
        <taxon>Tracheophyta</taxon>
        <taxon>Spermatophyta</taxon>
        <taxon>Magnoliopsida</taxon>
        <taxon>eudicotyledons</taxon>
        <taxon>Gunneridae</taxon>
        <taxon>Pentapetalae</taxon>
        <taxon>asterids</taxon>
        <taxon>lamiids</taxon>
        <taxon>Solanales</taxon>
        <taxon>Convolvulaceae</taxon>
        <taxon>Cuscuteae</taxon>
        <taxon>Cuscuta</taxon>
        <taxon>Cuscuta subgen. Cuscuta</taxon>
    </lineage>
</organism>
<keyword evidence="6" id="KW-1185">Reference proteome</keyword>
<dbReference type="EMBL" id="CAMAPE010000060">
    <property type="protein sequence ID" value="CAH9112607.1"/>
    <property type="molecule type" value="Genomic_DNA"/>
</dbReference>
<dbReference type="Gene3D" id="3.30.40.10">
    <property type="entry name" value="Zinc/RING finger domain, C3HC4 (zinc finger)"/>
    <property type="match status" value="1"/>
</dbReference>
<accession>A0A9P0ZRQ3</accession>
<feature type="domain" description="RING-type" evidence="4">
    <location>
        <begin position="110"/>
        <end position="152"/>
    </location>
</feature>
<feature type="region of interest" description="Disordered" evidence="2">
    <location>
        <begin position="59"/>
        <end position="80"/>
    </location>
</feature>
<dbReference type="InterPro" id="IPR001841">
    <property type="entry name" value="Znf_RING"/>
</dbReference>
<protein>
    <recommendedName>
        <fullName evidence="4">RING-type domain-containing protein</fullName>
    </recommendedName>
</protein>
<comment type="caution">
    <text evidence="5">The sequence shown here is derived from an EMBL/GenBank/DDBJ whole genome shotgun (WGS) entry which is preliminary data.</text>
</comment>